<dbReference type="PANTHER" id="PTHR19139:SF199">
    <property type="entry name" value="MIP17260P"/>
    <property type="match status" value="1"/>
</dbReference>
<evidence type="ECO:0000256" key="2">
    <source>
        <dbReference type="ARBA" id="ARBA00006175"/>
    </source>
</evidence>
<dbReference type="Gene3D" id="1.20.1080.10">
    <property type="entry name" value="Glycerol uptake facilitator protein"/>
    <property type="match status" value="1"/>
</dbReference>
<dbReference type="InterPro" id="IPR034294">
    <property type="entry name" value="Aquaporin_transptr"/>
</dbReference>
<feature type="transmembrane region" description="Helical" evidence="6">
    <location>
        <begin position="7"/>
        <end position="26"/>
    </location>
</feature>
<comment type="similarity">
    <text evidence="2">Belongs to the MIP/aquaporin (TC 1.A.8) family.</text>
</comment>
<reference evidence="7 8" key="1">
    <citation type="submission" date="2018-10" db="EMBL/GenBank/DDBJ databases">
        <authorList>
            <consortium name="IHU Genomes"/>
        </authorList>
    </citation>
    <scope>NUCLEOTIDE SEQUENCE [LARGE SCALE GENOMIC DNA]</scope>
    <source>
        <strain evidence="7 8">A1</strain>
    </source>
</reference>
<dbReference type="SUPFAM" id="SSF81338">
    <property type="entry name" value="Aquaporin-like"/>
    <property type="match status" value="1"/>
</dbReference>
<dbReference type="Pfam" id="PF00230">
    <property type="entry name" value="MIP"/>
    <property type="match status" value="1"/>
</dbReference>
<dbReference type="EMBL" id="UPSH01000001">
    <property type="protein sequence ID" value="VBB17704.1"/>
    <property type="molecule type" value="Genomic_DNA"/>
</dbReference>
<dbReference type="InterPro" id="IPR023271">
    <property type="entry name" value="Aquaporin-like"/>
</dbReference>
<evidence type="ECO:0000256" key="6">
    <source>
        <dbReference type="SAM" id="Phobius"/>
    </source>
</evidence>
<feature type="transmembrane region" description="Helical" evidence="6">
    <location>
        <begin position="32"/>
        <end position="53"/>
    </location>
</feature>
<evidence type="ECO:0000256" key="1">
    <source>
        <dbReference type="ARBA" id="ARBA00004141"/>
    </source>
</evidence>
<accession>A0A5K0U881</accession>
<evidence type="ECO:0000256" key="5">
    <source>
        <dbReference type="ARBA" id="ARBA00023136"/>
    </source>
</evidence>
<dbReference type="InterPro" id="IPR000425">
    <property type="entry name" value="MIP"/>
</dbReference>
<evidence type="ECO:0000256" key="3">
    <source>
        <dbReference type="ARBA" id="ARBA00022692"/>
    </source>
</evidence>
<keyword evidence="8" id="KW-1185">Reference proteome</keyword>
<dbReference type="PANTHER" id="PTHR19139">
    <property type="entry name" value="AQUAPORIN TRANSPORTER"/>
    <property type="match status" value="1"/>
</dbReference>
<keyword evidence="3 6" id="KW-0812">Transmembrane</keyword>
<name>A0A5K0U881_9VIRU</name>
<keyword evidence="4 6" id="KW-1133">Transmembrane helix</keyword>
<gene>
    <name evidence="7" type="ORF">YASMINEVIRUS_167</name>
</gene>
<protein>
    <submittedName>
        <fullName evidence="7">Aquaporin</fullName>
    </submittedName>
</protein>
<dbReference type="GO" id="GO:0005886">
    <property type="term" value="C:plasma membrane"/>
    <property type="evidence" value="ECO:0007669"/>
    <property type="project" value="TreeGrafter"/>
</dbReference>
<evidence type="ECO:0000313" key="7">
    <source>
        <dbReference type="EMBL" id="VBB17704.1"/>
    </source>
</evidence>
<comment type="caution">
    <text evidence="7">The sequence shown here is derived from an EMBL/GenBank/DDBJ whole genome shotgun (WGS) entry which is preliminary data.</text>
</comment>
<dbReference type="Proteomes" id="UP000594342">
    <property type="component" value="Unassembled WGS sequence"/>
</dbReference>
<evidence type="ECO:0000313" key="8">
    <source>
        <dbReference type="Proteomes" id="UP000594342"/>
    </source>
</evidence>
<comment type="subcellular location">
    <subcellularLocation>
        <location evidence="1">Membrane</location>
        <topology evidence="1">Multi-pass membrane protein</topology>
    </subcellularLocation>
</comment>
<evidence type="ECO:0000256" key="4">
    <source>
        <dbReference type="ARBA" id="ARBA00022989"/>
    </source>
</evidence>
<keyword evidence="5 6" id="KW-0472">Membrane</keyword>
<dbReference type="GO" id="GO:0015250">
    <property type="term" value="F:water channel activity"/>
    <property type="evidence" value="ECO:0007669"/>
    <property type="project" value="TreeGrafter"/>
</dbReference>
<dbReference type="PRINTS" id="PR00783">
    <property type="entry name" value="MINTRINSICP"/>
</dbReference>
<proteinExistence type="inferred from homology"/>
<organism evidence="7 8">
    <name type="scientific">Yasminevirus sp. GU-2018</name>
    <dbReference type="NCBI Taxonomy" id="2420051"/>
    <lineage>
        <taxon>Viruses</taxon>
        <taxon>Varidnaviria</taxon>
        <taxon>Bamfordvirae</taxon>
        <taxon>Nucleocytoviricota</taxon>
        <taxon>Megaviricetes</taxon>
        <taxon>Imitervirales</taxon>
        <taxon>Mimiviridae</taxon>
        <taxon>Klosneuvirinae</taxon>
        <taxon>Yasminevirus</taxon>
        <taxon>Yasminevirus saudimassiliense</taxon>
    </lineage>
</organism>
<sequence length="98" mass="10471">MQLINYLVEFLGTFVFLYIILESAGYGNSQPFVIAIGLLSAILLFGSVSGGHFNPAVTTMVWAKGDSNVEPIGYVLAQVAGGLAAYKVHQYITVTKNA</sequence>